<name>A0AAP0PXY4_9MAGN</name>
<sequence>MKIDVNSEKSEKPQIESEENQPLVLVQPPTLPCTFGKPYKGVEVRERLQIFYTVDTFVFDDPGTIDSFVLKVPDEFLNLKEGVHVSMPKYVDASFVIDISKGEGITYGDAASDNRVCLDLPRLCDPDPVAPAFGGLRLLGLLSILFPLTLILVVCECGGAANIALHTSHDQQLQKIIRWLRAHVTPSSSTSTALVIQAGCVFTVHNPPEKLLVQARPAVTEVTHVRSEIVPPIPETPAEDTPSTSIDTGVKATVEVRRAREF</sequence>
<proteinExistence type="predicted"/>
<dbReference type="Proteomes" id="UP001420932">
    <property type="component" value="Unassembled WGS sequence"/>
</dbReference>
<protein>
    <submittedName>
        <fullName evidence="2">Uncharacterized protein</fullName>
    </submittedName>
</protein>
<evidence type="ECO:0000313" key="3">
    <source>
        <dbReference type="Proteomes" id="UP001420932"/>
    </source>
</evidence>
<feature type="compositionally biased region" description="Basic and acidic residues" evidence="1">
    <location>
        <begin position="1"/>
        <end position="15"/>
    </location>
</feature>
<dbReference type="AlphaFoldDB" id="A0AAP0PXY4"/>
<gene>
    <name evidence="2" type="ORF">Syun_006863</name>
</gene>
<feature type="region of interest" description="Disordered" evidence="1">
    <location>
        <begin position="1"/>
        <end position="21"/>
    </location>
</feature>
<organism evidence="2 3">
    <name type="scientific">Stephania yunnanensis</name>
    <dbReference type="NCBI Taxonomy" id="152371"/>
    <lineage>
        <taxon>Eukaryota</taxon>
        <taxon>Viridiplantae</taxon>
        <taxon>Streptophyta</taxon>
        <taxon>Embryophyta</taxon>
        <taxon>Tracheophyta</taxon>
        <taxon>Spermatophyta</taxon>
        <taxon>Magnoliopsida</taxon>
        <taxon>Ranunculales</taxon>
        <taxon>Menispermaceae</taxon>
        <taxon>Menispermoideae</taxon>
        <taxon>Cissampelideae</taxon>
        <taxon>Stephania</taxon>
    </lineage>
</organism>
<evidence type="ECO:0000256" key="1">
    <source>
        <dbReference type="SAM" id="MobiDB-lite"/>
    </source>
</evidence>
<dbReference type="EMBL" id="JBBNAF010000003">
    <property type="protein sequence ID" value="KAK9160522.1"/>
    <property type="molecule type" value="Genomic_DNA"/>
</dbReference>
<keyword evidence="3" id="KW-1185">Reference proteome</keyword>
<accession>A0AAP0PXY4</accession>
<comment type="caution">
    <text evidence="2">The sequence shown here is derived from an EMBL/GenBank/DDBJ whole genome shotgun (WGS) entry which is preliminary data.</text>
</comment>
<reference evidence="2 3" key="1">
    <citation type="submission" date="2024-01" db="EMBL/GenBank/DDBJ databases">
        <title>Genome assemblies of Stephania.</title>
        <authorList>
            <person name="Yang L."/>
        </authorList>
    </citation>
    <scope>NUCLEOTIDE SEQUENCE [LARGE SCALE GENOMIC DNA]</scope>
    <source>
        <strain evidence="2">YNDBR</strain>
        <tissue evidence="2">Leaf</tissue>
    </source>
</reference>
<evidence type="ECO:0000313" key="2">
    <source>
        <dbReference type="EMBL" id="KAK9160522.1"/>
    </source>
</evidence>